<sequence length="726" mass="80562">MTAARLKLALEQIQPSDWRLFESFAAEFLVVDYPMLRTTASPSGDGGRDGELFVPDGMPEIGFQYSVTKDWSTKIKQTRSRLKDTFPGIKRIIYVTNQVIGAGADQLKRELWDEYGVLVDVLDQSYFLERELTNPQRSAASDELSAKLVDPFLASRGVVANVGQALSHDEGRLALLHLTLDRTDGANGRSLTKSCFDSLVLSVLHDTTAENMKTMAEIQSDVAKLVPGGAPRQVADLTTSALNRLSTKGGQVKSHRKENSFHLAFSESSRVKEQTADYLLGEESLIRDLTAALYDLDPTLDASPEKSAEEAKNLKNGLERVLMKRGEAFAAAVNEGESFQLDATQISEDLVAHSYRGLLHPNDAANAILRMFDGPSEETRNHLRRLIDAYTLFAFLKLTPDVQRTMARVFSEGDIWLDTSAILPLLGELLVTDPAERHYTNLFDAARSAGLNLYVTDGVVEEITSHLHRCANVASKAVSDLQNSLPFVYATYILSGRNPAEFTSWLEDIRGTSRPEDDVRAYLQFHFGIVRRSLAELADNASIELRGAVQELWNAAHDKRRGDNVIDPGSVSRLVAHDVENTVGVIEARKQSSDSPMGYRAWWLTLDKTAMRLRQHLRDHLGDKAPDSPALSPDFLSLLLRLGPLRTGVEATSLPLATHIARFESVPKELLALAQEIRAKHAGMSEFRIQREVRDALDAVRGHMGPEAQGGSKLMEERIRRQLQQQ</sequence>
<dbReference type="EMBL" id="JAUSSW010000007">
    <property type="protein sequence ID" value="MDQ0102986.1"/>
    <property type="molecule type" value="Genomic_DNA"/>
</dbReference>
<dbReference type="RefSeq" id="WP_306878567.1">
    <property type="nucleotide sequence ID" value="NZ_JAUSSW010000007.1"/>
</dbReference>
<evidence type="ECO:0000313" key="3">
    <source>
        <dbReference type="Proteomes" id="UP001244563"/>
    </source>
</evidence>
<feature type="region of interest" description="Disordered" evidence="1">
    <location>
        <begin position="702"/>
        <end position="726"/>
    </location>
</feature>
<evidence type="ECO:0000313" key="2">
    <source>
        <dbReference type="EMBL" id="MDQ0102986.1"/>
    </source>
</evidence>
<reference evidence="2 3" key="1">
    <citation type="submission" date="2023-07" db="EMBL/GenBank/DDBJ databases">
        <title>Sorghum-associated microbial communities from plants grown in Nebraska, USA.</title>
        <authorList>
            <person name="Schachtman D."/>
        </authorList>
    </citation>
    <scope>NUCLEOTIDE SEQUENCE [LARGE SCALE GENOMIC DNA]</scope>
    <source>
        <strain evidence="2 3">CC523</strain>
    </source>
</reference>
<name>A0ABT9TPI4_PAENI</name>
<comment type="caution">
    <text evidence="2">The sequence shown here is derived from an EMBL/GenBank/DDBJ whole genome shotgun (WGS) entry which is preliminary data.</text>
</comment>
<organism evidence="2 3">
    <name type="scientific">Paenarthrobacter nicotinovorans</name>
    <name type="common">Arthrobacter nicotinovorans</name>
    <dbReference type="NCBI Taxonomy" id="29320"/>
    <lineage>
        <taxon>Bacteria</taxon>
        <taxon>Bacillati</taxon>
        <taxon>Actinomycetota</taxon>
        <taxon>Actinomycetes</taxon>
        <taxon>Micrococcales</taxon>
        <taxon>Micrococcaceae</taxon>
        <taxon>Paenarthrobacter</taxon>
    </lineage>
</organism>
<gene>
    <name evidence="2" type="ORF">J2T10_002643</name>
</gene>
<protein>
    <submittedName>
        <fullName evidence="2">Uncharacterized protein</fullName>
    </submittedName>
</protein>
<proteinExistence type="predicted"/>
<dbReference type="Proteomes" id="UP001244563">
    <property type="component" value="Unassembled WGS sequence"/>
</dbReference>
<keyword evidence="3" id="KW-1185">Reference proteome</keyword>
<accession>A0ABT9TPI4</accession>
<evidence type="ECO:0000256" key="1">
    <source>
        <dbReference type="SAM" id="MobiDB-lite"/>
    </source>
</evidence>